<protein>
    <submittedName>
        <fullName evidence="6">Demethylrebeccamycin-D-glucose O-methyltransferase</fullName>
        <ecNumber evidence="6">2.1.1.164</ecNumber>
    </submittedName>
</protein>
<proteinExistence type="predicted"/>
<dbReference type="GO" id="GO:0102082">
    <property type="term" value="F:demethylrebeccamycin--D-glucose O-methyltransferase activity"/>
    <property type="evidence" value="ECO:0007669"/>
    <property type="project" value="UniProtKB-EC"/>
</dbReference>
<name>A0A485LV90_9ZZZZ</name>
<dbReference type="Gene3D" id="3.40.50.150">
    <property type="entry name" value="Vaccinia Virus protein VP39"/>
    <property type="match status" value="1"/>
</dbReference>
<sequence length="306" mass="33550">MRRIQTGRLIALLIMVAGISTAGVSLHGLIERTYALGGPDELDVPYVPTPESVVEKMLDMAAVTGSDLVYDLGCGDGRIVIAAAKERGARGVGIDLDPERIRESKENAREARVTDRVMFVRQDLYNTDLRDATVVTLYLLPSVNLEIRPKLFKELKPGTRVVSHDFDMGEWTADQIAEVDGSMVYFWVMPANVSGTWEWTMPGSAGKERFVLKLEQEFQNARGTLTSGSSEMPVHDVRISGDQVSFTVDQAAGDEAVSVRYEGRVNGDTIQGVIHNPDGQSEGKGWTARRDPSTVVPIDNSDEIPL</sequence>
<keyword evidence="3" id="KW-0949">S-adenosyl-L-methionine</keyword>
<organism evidence="6">
    <name type="scientific">anaerobic digester metagenome</name>
    <dbReference type="NCBI Taxonomy" id="1263854"/>
    <lineage>
        <taxon>unclassified sequences</taxon>
        <taxon>metagenomes</taxon>
        <taxon>ecological metagenomes</taxon>
    </lineage>
</organism>
<dbReference type="CDD" id="cd02440">
    <property type="entry name" value="AdoMet_MTases"/>
    <property type="match status" value="1"/>
</dbReference>
<gene>
    <name evidence="6" type="primary">rebM</name>
    <name evidence="6" type="ORF">SCFA_1220006</name>
</gene>
<dbReference type="EMBL" id="CAADRM010000027">
    <property type="protein sequence ID" value="VFU12057.1"/>
    <property type="molecule type" value="Genomic_DNA"/>
</dbReference>
<keyword evidence="1 6" id="KW-0489">Methyltransferase</keyword>
<dbReference type="InterPro" id="IPR041698">
    <property type="entry name" value="Methyltransf_25"/>
</dbReference>
<accession>A0A485LV90</accession>
<dbReference type="PANTHER" id="PTHR13610:SF11">
    <property type="entry name" value="METHYLTRANSFERASE DOMAIN-CONTAINING PROTEIN"/>
    <property type="match status" value="1"/>
</dbReference>
<dbReference type="EC" id="2.1.1.164" evidence="6"/>
<keyword evidence="2 6" id="KW-0808">Transferase</keyword>
<evidence type="ECO:0000256" key="1">
    <source>
        <dbReference type="ARBA" id="ARBA00022603"/>
    </source>
</evidence>
<dbReference type="InterPro" id="IPR029063">
    <property type="entry name" value="SAM-dependent_MTases_sf"/>
</dbReference>
<feature type="domain" description="Methyltransferase" evidence="5">
    <location>
        <begin position="69"/>
        <end position="155"/>
    </location>
</feature>
<evidence type="ECO:0000256" key="2">
    <source>
        <dbReference type="ARBA" id="ARBA00022679"/>
    </source>
</evidence>
<feature type="region of interest" description="Disordered" evidence="4">
    <location>
        <begin position="274"/>
        <end position="306"/>
    </location>
</feature>
<evidence type="ECO:0000256" key="4">
    <source>
        <dbReference type="SAM" id="MobiDB-lite"/>
    </source>
</evidence>
<reference evidence="6" key="1">
    <citation type="submission" date="2019-03" db="EMBL/GenBank/DDBJ databases">
        <authorList>
            <person name="Hao L."/>
        </authorList>
    </citation>
    <scope>NUCLEOTIDE SEQUENCE</scope>
</reference>
<dbReference type="InterPro" id="IPR026170">
    <property type="entry name" value="FAM173A/B"/>
</dbReference>
<evidence type="ECO:0000313" key="6">
    <source>
        <dbReference type="EMBL" id="VFU12057.1"/>
    </source>
</evidence>
<dbReference type="SUPFAM" id="SSF53335">
    <property type="entry name" value="S-adenosyl-L-methionine-dependent methyltransferases"/>
    <property type="match status" value="1"/>
</dbReference>
<evidence type="ECO:0000259" key="5">
    <source>
        <dbReference type="Pfam" id="PF13649"/>
    </source>
</evidence>
<dbReference type="GO" id="GO:0016279">
    <property type="term" value="F:protein-lysine N-methyltransferase activity"/>
    <property type="evidence" value="ECO:0007669"/>
    <property type="project" value="InterPro"/>
</dbReference>
<dbReference type="Pfam" id="PF13649">
    <property type="entry name" value="Methyltransf_25"/>
    <property type="match status" value="1"/>
</dbReference>
<dbReference type="PANTHER" id="PTHR13610">
    <property type="entry name" value="METHYLTRANSFERASE DOMAIN-CONTAINING PROTEIN"/>
    <property type="match status" value="1"/>
</dbReference>
<evidence type="ECO:0000256" key="3">
    <source>
        <dbReference type="ARBA" id="ARBA00022691"/>
    </source>
</evidence>
<dbReference type="AlphaFoldDB" id="A0A485LV90"/>
<dbReference type="GO" id="GO:0032259">
    <property type="term" value="P:methylation"/>
    <property type="evidence" value="ECO:0007669"/>
    <property type="project" value="UniProtKB-KW"/>
</dbReference>